<dbReference type="GO" id="GO:0043565">
    <property type="term" value="F:sequence-specific DNA binding"/>
    <property type="evidence" value="ECO:0007669"/>
    <property type="project" value="TreeGrafter"/>
</dbReference>
<dbReference type="RefSeq" id="WP_011712454.1">
    <property type="nucleotide sequence ID" value="NC_008576.1"/>
</dbReference>
<sequence>MNDLNDLAFFAAVVRYGGFSAAARATGIEKTRLSRRVAALERRLGASLLQRSTRMIALTEAGERFYERCQVVIEGAQGAYESIDALKAEPMGRVRISAPVVLAQNYLAPILPAYMAAHPKVTVHLDATDRVIDLLEGRVDVALRVVAQIEDSPNLVAREVAPTRRIMVASPAFLQAHGQPTSLLVLKEMAVICCHADLHEGRSRWVLRNGAAMQEGVQGSPRLVADDMRVQLKAAVHGIGVALLPEPVVAAELRAGKLMRVLPEWATAERMIHVIYPRPRGMLPSVRSFIDYLLMHLSQAIPSETTPKKDTPLCH</sequence>
<evidence type="ECO:0000256" key="3">
    <source>
        <dbReference type="ARBA" id="ARBA00023125"/>
    </source>
</evidence>
<keyword evidence="3" id="KW-0238">DNA-binding</keyword>
<name>A0L5Q1_MAGMM</name>
<keyword evidence="2" id="KW-0805">Transcription regulation</keyword>
<reference evidence="6 7" key="2">
    <citation type="journal article" date="2012" name="Int. J. Syst. Evol. Microbiol.">
        <title>Magnetococcus marinus gen. nov., sp. nov., a marine, magnetotactic bacterium that represents a novel lineage (Magnetococcaceae fam. nov.; Magnetococcales ord. nov.) at the base of the Alphaproteobacteria.</title>
        <authorList>
            <person name="Bazylinski D.A."/>
            <person name="Williams T.J."/>
            <person name="Lefevre C.T."/>
            <person name="Berg R.J."/>
            <person name="Zhang C.L."/>
            <person name="Bowser S.S."/>
            <person name="Dean A.J."/>
            <person name="Beveridge T.J."/>
        </authorList>
    </citation>
    <scope>NUCLEOTIDE SEQUENCE [LARGE SCALE GENOMIC DNA]</scope>
    <source>
        <strain evidence="7">ATCC BAA-1437 / JCM 17883 / MC-1</strain>
    </source>
</reference>
<reference evidence="7" key="1">
    <citation type="journal article" date="2009" name="Appl. Environ. Microbiol.">
        <title>Complete genome sequence of the chemolithoautotrophic marine magnetotactic coccus strain MC-1.</title>
        <authorList>
            <person name="Schubbe S."/>
            <person name="Williams T.J."/>
            <person name="Xie G."/>
            <person name="Kiss H.E."/>
            <person name="Brettin T.S."/>
            <person name="Martinez D."/>
            <person name="Ross C.A."/>
            <person name="Schuler D."/>
            <person name="Cox B.L."/>
            <person name="Nealson K.H."/>
            <person name="Bazylinski D.A."/>
        </authorList>
    </citation>
    <scope>NUCLEOTIDE SEQUENCE [LARGE SCALE GENOMIC DNA]</scope>
    <source>
        <strain evidence="7">ATCC BAA-1437 / JCM 17883 / MC-1</strain>
    </source>
</reference>
<dbReference type="GO" id="GO:0003700">
    <property type="term" value="F:DNA-binding transcription factor activity"/>
    <property type="evidence" value="ECO:0007669"/>
    <property type="project" value="InterPro"/>
</dbReference>
<evidence type="ECO:0000259" key="5">
    <source>
        <dbReference type="PROSITE" id="PS50931"/>
    </source>
</evidence>
<feature type="domain" description="HTH lysR-type" evidence="5">
    <location>
        <begin position="1"/>
        <end position="59"/>
    </location>
</feature>
<dbReference type="AlphaFoldDB" id="A0L5Q1"/>
<dbReference type="InterPro" id="IPR036388">
    <property type="entry name" value="WH-like_DNA-bd_sf"/>
</dbReference>
<accession>A0L5Q1</accession>
<protein>
    <submittedName>
        <fullName evidence="6">Transcriptional regulator, LysR family</fullName>
    </submittedName>
</protein>
<dbReference type="Proteomes" id="UP000002586">
    <property type="component" value="Chromosome"/>
</dbReference>
<evidence type="ECO:0000313" key="6">
    <source>
        <dbReference type="EMBL" id="ABK43294.1"/>
    </source>
</evidence>
<dbReference type="KEGG" id="mgm:Mmc1_0773"/>
<dbReference type="InterPro" id="IPR005119">
    <property type="entry name" value="LysR_subst-bd"/>
</dbReference>
<gene>
    <name evidence="6" type="ordered locus">Mmc1_0773</name>
</gene>
<keyword evidence="4" id="KW-0804">Transcription</keyword>
<dbReference type="HOGENOM" id="CLU_039613_16_2_5"/>
<evidence type="ECO:0000256" key="1">
    <source>
        <dbReference type="ARBA" id="ARBA00009437"/>
    </source>
</evidence>
<dbReference type="SUPFAM" id="SSF46785">
    <property type="entry name" value="Winged helix' DNA-binding domain"/>
    <property type="match status" value="1"/>
</dbReference>
<dbReference type="EMBL" id="CP000471">
    <property type="protein sequence ID" value="ABK43294.1"/>
    <property type="molecule type" value="Genomic_DNA"/>
</dbReference>
<comment type="similarity">
    <text evidence="1">Belongs to the LysR transcriptional regulatory family.</text>
</comment>
<organism evidence="6 7">
    <name type="scientific">Magnetococcus marinus (strain ATCC BAA-1437 / JCM 17883 / MC-1)</name>
    <dbReference type="NCBI Taxonomy" id="156889"/>
    <lineage>
        <taxon>Bacteria</taxon>
        <taxon>Pseudomonadati</taxon>
        <taxon>Pseudomonadota</taxon>
        <taxon>Magnetococcia</taxon>
        <taxon>Magnetococcales</taxon>
        <taxon>Magnetococcaceae</taxon>
        <taxon>Magnetococcus</taxon>
    </lineage>
</organism>
<dbReference type="InterPro" id="IPR000847">
    <property type="entry name" value="LysR_HTH_N"/>
</dbReference>
<dbReference type="InterPro" id="IPR058163">
    <property type="entry name" value="LysR-type_TF_proteobact-type"/>
</dbReference>
<dbReference type="SUPFAM" id="SSF53850">
    <property type="entry name" value="Periplasmic binding protein-like II"/>
    <property type="match status" value="1"/>
</dbReference>
<dbReference type="FunFam" id="1.10.10.10:FF:000001">
    <property type="entry name" value="LysR family transcriptional regulator"/>
    <property type="match status" value="1"/>
</dbReference>
<dbReference type="PANTHER" id="PTHR30537">
    <property type="entry name" value="HTH-TYPE TRANSCRIPTIONAL REGULATOR"/>
    <property type="match status" value="1"/>
</dbReference>
<evidence type="ECO:0000256" key="2">
    <source>
        <dbReference type="ARBA" id="ARBA00023015"/>
    </source>
</evidence>
<dbReference type="Pfam" id="PF03466">
    <property type="entry name" value="LysR_substrate"/>
    <property type="match status" value="1"/>
</dbReference>
<proteinExistence type="inferred from homology"/>
<dbReference type="STRING" id="156889.Mmc1_0773"/>
<dbReference type="eggNOG" id="COG0583">
    <property type="taxonomic scope" value="Bacteria"/>
</dbReference>
<dbReference type="Gene3D" id="3.40.190.290">
    <property type="match status" value="1"/>
</dbReference>
<dbReference type="InterPro" id="IPR036390">
    <property type="entry name" value="WH_DNA-bd_sf"/>
</dbReference>
<keyword evidence="7" id="KW-1185">Reference proteome</keyword>
<dbReference type="OrthoDB" id="9786526at2"/>
<dbReference type="GO" id="GO:0006351">
    <property type="term" value="P:DNA-templated transcription"/>
    <property type="evidence" value="ECO:0007669"/>
    <property type="project" value="TreeGrafter"/>
</dbReference>
<dbReference type="Pfam" id="PF00126">
    <property type="entry name" value="HTH_1"/>
    <property type="match status" value="1"/>
</dbReference>
<evidence type="ECO:0000313" key="7">
    <source>
        <dbReference type="Proteomes" id="UP000002586"/>
    </source>
</evidence>
<evidence type="ECO:0000256" key="4">
    <source>
        <dbReference type="ARBA" id="ARBA00023163"/>
    </source>
</evidence>
<dbReference type="PANTHER" id="PTHR30537:SF31">
    <property type="entry name" value="TRANSCRIPTIONAL REGULATOR, LYSR FAMILY"/>
    <property type="match status" value="1"/>
</dbReference>
<dbReference type="PROSITE" id="PS50931">
    <property type="entry name" value="HTH_LYSR"/>
    <property type="match status" value="1"/>
</dbReference>
<dbReference type="Gene3D" id="1.10.10.10">
    <property type="entry name" value="Winged helix-like DNA-binding domain superfamily/Winged helix DNA-binding domain"/>
    <property type="match status" value="1"/>
</dbReference>